<dbReference type="FunCoup" id="A0A2G5EAJ6">
    <property type="interactions" value="1660"/>
</dbReference>
<dbReference type="GO" id="GO:0005634">
    <property type="term" value="C:nucleus"/>
    <property type="evidence" value="ECO:0007669"/>
    <property type="project" value="TreeGrafter"/>
</dbReference>
<dbReference type="Proteomes" id="UP000230069">
    <property type="component" value="Unassembled WGS sequence"/>
</dbReference>
<dbReference type="OrthoDB" id="781818at2759"/>
<dbReference type="EMBL" id="KZ305027">
    <property type="protein sequence ID" value="PIA52779.1"/>
    <property type="molecule type" value="Genomic_DNA"/>
</dbReference>
<accession>A0A2G5EAJ6</accession>
<dbReference type="GO" id="GO:0043161">
    <property type="term" value="P:proteasome-mediated ubiquitin-dependent protein catabolic process"/>
    <property type="evidence" value="ECO:0007669"/>
    <property type="project" value="TreeGrafter"/>
</dbReference>
<evidence type="ECO:0000313" key="2">
    <source>
        <dbReference type="Proteomes" id="UP000230069"/>
    </source>
</evidence>
<dbReference type="InParanoid" id="A0A2G5EAJ6"/>
<dbReference type="GO" id="GO:0006513">
    <property type="term" value="P:protein monoubiquitination"/>
    <property type="evidence" value="ECO:0007669"/>
    <property type="project" value="TreeGrafter"/>
</dbReference>
<dbReference type="GO" id="GO:0005829">
    <property type="term" value="C:cytosol"/>
    <property type="evidence" value="ECO:0007669"/>
    <property type="project" value="TreeGrafter"/>
</dbReference>
<dbReference type="GO" id="GO:0031624">
    <property type="term" value="F:ubiquitin conjugating enzyme binding"/>
    <property type="evidence" value="ECO:0007669"/>
    <property type="project" value="TreeGrafter"/>
</dbReference>
<evidence type="ECO:0000313" key="1">
    <source>
        <dbReference type="EMBL" id="PIA52779.1"/>
    </source>
</evidence>
<keyword evidence="2" id="KW-1185">Reference proteome</keyword>
<organism evidence="1 2">
    <name type="scientific">Aquilegia coerulea</name>
    <name type="common">Rocky mountain columbine</name>
    <dbReference type="NCBI Taxonomy" id="218851"/>
    <lineage>
        <taxon>Eukaryota</taxon>
        <taxon>Viridiplantae</taxon>
        <taxon>Streptophyta</taxon>
        <taxon>Embryophyta</taxon>
        <taxon>Tracheophyta</taxon>
        <taxon>Spermatophyta</taxon>
        <taxon>Magnoliopsida</taxon>
        <taxon>Ranunculales</taxon>
        <taxon>Ranunculaceae</taxon>
        <taxon>Thalictroideae</taxon>
        <taxon>Aquilegia</taxon>
    </lineage>
</organism>
<dbReference type="PANTHER" id="PTHR31531:SF2">
    <property type="entry name" value="E3 UBIQUITIN-PROTEIN LIGASE E3D"/>
    <property type="match status" value="1"/>
</dbReference>
<dbReference type="AlphaFoldDB" id="A0A2G5EAJ6"/>
<dbReference type="GO" id="GO:0051865">
    <property type="term" value="P:protein autoubiquitination"/>
    <property type="evidence" value="ECO:0007669"/>
    <property type="project" value="TreeGrafter"/>
</dbReference>
<dbReference type="GO" id="GO:0000151">
    <property type="term" value="C:ubiquitin ligase complex"/>
    <property type="evidence" value="ECO:0007669"/>
    <property type="project" value="TreeGrafter"/>
</dbReference>
<gene>
    <name evidence="1" type="ORF">AQUCO_01000564v1</name>
</gene>
<proteinExistence type="predicted"/>
<evidence type="ECO:0008006" key="3">
    <source>
        <dbReference type="Google" id="ProtNLM"/>
    </source>
</evidence>
<protein>
    <recommendedName>
        <fullName evidence="3">Ubiquitin-conjugating enzyme E2C-binding protein</fullName>
    </recommendedName>
</protein>
<reference evidence="1 2" key="1">
    <citation type="submission" date="2017-09" db="EMBL/GenBank/DDBJ databases">
        <title>WGS assembly of Aquilegia coerulea Goldsmith.</title>
        <authorList>
            <person name="Hodges S."/>
            <person name="Kramer E."/>
            <person name="Nordborg M."/>
            <person name="Tomkins J."/>
            <person name="Borevitz J."/>
            <person name="Derieg N."/>
            <person name="Yan J."/>
            <person name="Mihaltcheva S."/>
            <person name="Hayes R.D."/>
            <person name="Rokhsar D."/>
        </authorList>
    </citation>
    <scope>NUCLEOTIDE SEQUENCE [LARGE SCALE GENOMIC DNA]</scope>
    <source>
        <strain evidence="2">cv. Goldsmith</strain>
    </source>
</reference>
<sequence>MAFLQNPRKWRYTWETLTHIPTLRLFFFNHEIKPINQCKNLKVTLNFEESFLLVSWNEEIENKKDIFIDFLVRIPVPRVLIDLSSPVDFKSMEDYIEVKLVLLLPVDHPILMNFDSILNISGEEETNCKMPHSLSVASDLKCLQSQDEVNFFCKKCSTKLTKRPLRSFVEMPSADWREVADNWFGTCCCSFGGISEKLVKQYAYSYLFSKGTCLLDTSSVVISNEELTEHVFPDSVDQSKADVHVCDPVADNIITNYVIASSCNGQNLFSENLYKSTSPNNKSIALSQVCSSACGADENLSLTSLKKETITSNLENERGNYVDTPLYISPAMLDFSGNTTFAHKDFTRGSNHCCVDQMNNVSNHDGEGCTHDISIISSKDQKVTDCINPLKNQNALLNISLGNGFMVRNSNLSQDVDWNELRCPQCSSVLGAYPTANEAHASADGGVRLFKCCTSTSLPVGGSSDVFRNHALHRVFMHQLMESADDELSFRTVVRDLSTRLPLLQIVLLNTDAWRCTGCCLDIEDNVRPVSKIDLQRVVKVLFSDCSNNTEAQSRMLKEWSTKNQADEVFMFRHQVKDLIESLNSAMGSFPSSCSSMQGLSLSYIER</sequence>
<dbReference type="GO" id="GO:0061630">
    <property type="term" value="F:ubiquitin protein ligase activity"/>
    <property type="evidence" value="ECO:0007669"/>
    <property type="project" value="TreeGrafter"/>
</dbReference>
<dbReference type="GO" id="GO:0030332">
    <property type="term" value="F:cyclin binding"/>
    <property type="evidence" value="ECO:0007669"/>
    <property type="project" value="TreeGrafter"/>
</dbReference>
<dbReference type="PANTHER" id="PTHR31531">
    <property type="entry name" value="E3 UBIQUITIN-PROTEIN LIGASE E3D FAMILY MEMBER"/>
    <property type="match status" value="1"/>
</dbReference>
<dbReference type="GO" id="GO:0000209">
    <property type="term" value="P:protein polyubiquitination"/>
    <property type="evidence" value="ECO:0007669"/>
    <property type="project" value="TreeGrafter"/>
</dbReference>
<name>A0A2G5EAJ6_AQUCA</name>
<dbReference type="InterPro" id="IPR019193">
    <property type="entry name" value="UBQ-conj_enz_E2-bd_prot"/>
</dbReference>
<dbReference type="STRING" id="218851.A0A2G5EAJ6"/>